<dbReference type="Proteomes" id="UP001497472">
    <property type="component" value="Unassembled WGS sequence"/>
</dbReference>
<keyword evidence="3" id="KW-1185">Reference proteome</keyword>
<protein>
    <submittedName>
        <fullName evidence="2">Uncharacterized protein</fullName>
    </submittedName>
</protein>
<evidence type="ECO:0000313" key="3">
    <source>
        <dbReference type="Proteomes" id="UP001497472"/>
    </source>
</evidence>
<gene>
    <name evidence="2" type="ORF">LNINA_LOCUS10340</name>
</gene>
<organism evidence="2 3">
    <name type="scientific">Leptosia nina</name>
    <dbReference type="NCBI Taxonomy" id="320188"/>
    <lineage>
        <taxon>Eukaryota</taxon>
        <taxon>Metazoa</taxon>
        <taxon>Ecdysozoa</taxon>
        <taxon>Arthropoda</taxon>
        <taxon>Hexapoda</taxon>
        <taxon>Insecta</taxon>
        <taxon>Pterygota</taxon>
        <taxon>Neoptera</taxon>
        <taxon>Endopterygota</taxon>
        <taxon>Lepidoptera</taxon>
        <taxon>Glossata</taxon>
        <taxon>Ditrysia</taxon>
        <taxon>Papilionoidea</taxon>
        <taxon>Pieridae</taxon>
        <taxon>Pierinae</taxon>
        <taxon>Leptosia</taxon>
    </lineage>
</organism>
<name>A0AAV1JRC9_9NEOP</name>
<reference evidence="2 3" key="1">
    <citation type="submission" date="2023-11" db="EMBL/GenBank/DDBJ databases">
        <authorList>
            <person name="Okamura Y."/>
        </authorList>
    </citation>
    <scope>NUCLEOTIDE SEQUENCE [LARGE SCALE GENOMIC DNA]</scope>
</reference>
<dbReference type="EMBL" id="CAVLEF010000122">
    <property type="protein sequence ID" value="CAK1551176.1"/>
    <property type="molecule type" value="Genomic_DNA"/>
</dbReference>
<evidence type="ECO:0000256" key="1">
    <source>
        <dbReference type="SAM" id="MobiDB-lite"/>
    </source>
</evidence>
<dbReference type="AlphaFoldDB" id="A0AAV1JRC9"/>
<proteinExistence type="predicted"/>
<evidence type="ECO:0000313" key="2">
    <source>
        <dbReference type="EMBL" id="CAK1551176.1"/>
    </source>
</evidence>
<accession>A0AAV1JRC9</accession>
<comment type="caution">
    <text evidence="2">The sequence shown here is derived from an EMBL/GenBank/DDBJ whole genome shotgun (WGS) entry which is preliminary data.</text>
</comment>
<feature type="region of interest" description="Disordered" evidence="1">
    <location>
        <begin position="1"/>
        <end position="31"/>
    </location>
</feature>
<sequence length="86" mass="9076">MQARGRSARPKLLTSRSTPTPNQPDPEHRKPTAGFLLHYIFRKIFPGQGDGARCAPGKTDGRHGSAAAFIGGRGWCGAVASCAVDS</sequence>